<accession>A0A9D4Q0M7</accession>
<organism evidence="2 3">
    <name type="scientific">Rhipicephalus sanguineus</name>
    <name type="common">Brown dog tick</name>
    <name type="synonym">Ixodes sanguineus</name>
    <dbReference type="NCBI Taxonomy" id="34632"/>
    <lineage>
        <taxon>Eukaryota</taxon>
        <taxon>Metazoa</taxon>
        <taxon>Ecdysozoa</taxon>
        <taxon>Arthropoda</taxon>
        <taxon>Chelicerata</taxon>
        <taxon>Arachnida</taxon>
        <taxon>Acari</taxon>
        <taxon>Parasitiformes</taxon>
        <taxon>Ixodida</taxon>
        <taxon>Ixodoidea</taxon>
        <taxon>Ixodidae</taxon>
        <taxon>Rhipicephalinae</taxon>
        <taxon>Rhipicephalus</taxon>
        <taxon>Rhipicephalus</taxon>
    </lineage>
</organism>
<feature type="compositionally biased region" description="Polar residues" evidence="1">
    <location>
        <begin position="339"/>
        <end position="356"/>
    </location>
</feature>
<feature type="region of interest" description="Disordered" evidence="1">
    <location>
        <begin position="495"/>
        <end position="519"/>
    </location>
</feature>
<feature type="region of interest" description="Disordered" evidence="1">
    <location>
        <begin position="314"/>
        <end position="360"/>
    </location>
</feature>
<keyword evidence="3" id="KW-1185">Reference proteome</keyword>
<feature type="compositionally biased region" description="Polar residues" evidence="1">
    <location>
        <begin position="13"/>
        <end position="22"/>
    </location>
</feature>
<evidence type="ECO:0000256" key="1">
    <source>
        <dbReference type="SAM" id="MobiDB-lite"/>
    </source>
</evidence>
<feature type="region of interest" description="Disordered" evidence="1">
    <location>
        <begin position="1"/>
        <end position="109"/>
    </location>
</feature>
<reference evidence="2" key="2">
    <citation type="submission" date="2021-09" db="EMBL/GenBank/DDBJ databases">
        <authorList>
            <person name="Jia N."/>
            <person name="Wang J."/>
            <person name="Shi W."/>
            <person name="Du L."/>
            <person name="Sun Y."/>
            <person name="Zhan W."/>
            <person name="Jiang J."/>
            <person name="Wang Q."/>
            <person name="Zhang B."/>
            <person name="Ji P."/>
            <person name="Sakyi L.B."/>
            <person name="Cui X."/>
            <person name="Yuan T."/>
            <person name="Jiang B."/>
            <person name="Yang W."/>
            <person name="Lam T.T.-Y."/>
            <person name="Chang Q."/>
            <person name="Ding S."/>
            <person name="Wang X."/>
            <person name="Zhu J."/>
            <person name="Ruan X."/>
            <person name="Zhao L."/>
            <person name="Wei J."/>
            <person name="Que T."/>
            <person name="Du C."/>
            <person name="Cheng J."/>
            <person name="Dai P."/>
            <person name="Han X."/>
            <person name="Huang E."/>
            <person name="Gao Y."/>
            <person name="Liu J."/>
            <person name="Shao H."/>
            <person name="Ye R."/>
            <person name="Li L."/>
            <person name="Wei W."/>
            <person name="Wang X."/>
            <person name="Wang C."/>
            <person name="Huo Q."/>
            <person name="Li W."/>
            <person name="Guo W."/>
            <person name="Chen H."/>
            <person name="Chen S."/>
            <person name="Zhou L."/>
            <person name="Zhou L."/>
            <person name="Ni X."/>
            <person name="Tian J."/>
            <person name="Zhou Y."/>
            <person name="Sheng Y."/>
            <person name="Liu T."/>
            <person name="Pan Y."/>
            <person name="Xia L."/>
            <person name="Li J."/>
            <person name="Zhao F."/>
            <person name="Cao W."/>
        </authorList>
    </citation>
    <scope>NUCLEOTIDE SEQUENCE</scope>
    <source>
        <strain evidence="2">Rsan-2018</strain>
        <tissue evidence="2">Larvae</tissue>
    </source>
</reference>
<dbReference type="EMBL" id="JABSTV010001249">
    <property type="protein sequence ID" value="KAH7962211.1"/>
    <property type="molecule type" value="Genomic_DNA"/>
</dbReference>
<sequence length="519" mass="56308">MSQLSTPGARPSTGKTKLTTLVRSEDDDDDDSGVPPDHSAAEPTPRPSIAHSGDFATARTPAARHGSTSGRRSSSGLRRPGICQSATDRASRSLKKRDDEESSESEAEAIAERYSKWVTFGKPCILSAALMAASLNSDTRGSKDDHPERNAAPCYGLADDAFENAAITSASEGSELHLLSDERSERLLDFSDLIEATERPGNSESYWTPLHLGKFDQPRQVPLEEKMAAWDPCQEDSYALSPPGELELFELDMLRPRRQTRPAALMRRSRTRSPARGSSRKSTSISPQRLMRPLPEIPPAANPYEDLQWIAETSPKLAGPPGERAASTDRKPSKAQPRLSFSSSTATSAEWRSNEVSAPIDKRSSSVLLRVTSRNSRPALCSGVGRFTTQHVAGKDRLEDAAGVLGREASSDNAAPPLPDDIGRRNRVPAVASPAEVASGLAGSGTQGDETRDGVASSSKAAQQERPAEEEKHHRLWRCDKRLRKALLKLKKKERALSTRLARSEADVLSPGRRCGLPE</sequence>
<comment type="caution">
    <text evidence="2">The sequence shown here is derived from an EMBL/GenBank/DDBJ whole genome shotgun (WGS) entry which is preliminary data.</text>
</comment>
<feature type="compositionally biased region" description="Acidic residues" evidence="1">
    <location>
        <begin position="100"/>
        <end position="109"/>
    </location>
</feature>
<reference evidence="2" key="1">
    <citation type="journal article" date="2020" name="Cell">
        <title>Large-Scale Comparative Analyses of Tick Genomes Elucidate Their Genetic Diversity and Vector Capacities.</title>
        <authorList>
            <consortium name="Tick Genome and Microbiome Consortium (TIGMIC)"/>
            <person name="Jia N."/>
            <person name="Wang J."/>
            <person name="Shi W."/>
            <person name="Du L."/>
            <person name="Sun Y."/>
            <person name="Zhan W."/>
            <person name="Jiang J.F."/>
            <person name="Wang Q."/>
            <person name="Zhang B."/>
            <person name="Ji P."/>
            <person name="Bell-Sakyi L."/>
            <person name="Cui X.M."/>
            <person name="Yuan T.T."/>
            <person name="Jiang B.G."/>
            <person name="Yang W.F."/>
            <person name="Lam T.T."/>
            <person name="Chang Q.C."/>
            <person name="Ding S.J."/>
            <person name="Wang X.J."/>
            <person name="Zhu J.G."/>
            <person name="Ruan X.D."/>
            <person name="Zhao L."/>
            <person name="Wei J.T."/>
            <person name="Ye R.Z."/>
            <person name="Que T.C."/>
            <person name="Du C.H."/>
            <person name="Zhou Y.H."/>
            <person name="Cheng J.X."/>
            <person name="Dai P.F."/>
            <person name="Guo W.B."/>
            <person name="Han X.H."/>
            <person name="Huang E.J."/>
            <person name="Li L.F."/>
            <person name="Wei W."/>
            <person name="Gao Y.C."/>
            <person name="Liu J.Z."/>
            <person name="Shao H.Z."/>
            <person name="Wang X."/>
            <person name="Wang C.C."/>
            <person name="Yang T.C."/>
            <person name="Huo Q.B."/>
            <person name="Li W."/>
            <person name="Chen H.Y."/>
            <person name="Chen S.E."/>
            <person name="Zhou L.G."/>
            <person name="Ni X.B."/>
            <person name="Tian J.H."/>
            <person name="Sheng Y."/>
            <person name="Liu T."/>
            <person name="Pan Y.S."/>
            <person name="Xia L.Y."/>
            <person name="Li J."/>
            <person name="Zhao F."/>
            <person name="Cao W.C."/>
        </authorList>
    </citation>
    <scope>NUCLEOTIDE SEQUENCE</scope>
    <source>
        <strain evidence="2">Rsan-2018</strain>
    </source>
</reference>
<proteinExistence type="predicted"/>
<feature type="compositionally biased region" description="Low complexity" evidence="1">
    <location>
        <begin position="428"/>
        <end position="439"/>
    </location>
</feature>
<evidence type="ECO:0000313" key="2">
    <source>
        <dbReference type="EMBL" id="KAH7962211.1"/>
    </source>
</evidence>
<name>A0A9D4Q0M7_RHISA</name>
<feature type="compositionally biased region" description="Basic and acidic residues" evidence="1">
    <location>
        <begin position="466"/>
        <end position="476"/>
    </location>
</feature>
<dbReference type="AlphaFoldDB" id="A0A9D4Q0M7"/>
<evidence type="ECO:0000313" key="3">
    <source>
        <dbReference type="Proteomes" id="UP000821837"/>
    </source>
</evidence>
<feature type="region of interest" description="Disordered" evidence="1">
    <location>
        <begin position="407"/>
        <end position="476"/>
    </location>
</feature>
<feature type="region of interest" description="Disordered" evidence="1">
    <location>
        <begin position="251"/>
        <end position="301"/>
    </location>
</feature>
<gene>
    <name evidence="2" type="ORF">HPB52_014913</name>
</gene>
<feature type="compositionally biased region" description="Low complexity" evidence="1">
    <location>
        <begin position="64"/>
        <end position="81"/>
    </location>
</feature>
<protein>
    <submittedName>
        <fullName evidence="2">Uncharacterized protein</fullName>
    </submittedName>
</protein>
<dbReference type="Proteomes" id="UP000821837">
    <property type="component" value="Chromosome 3"/>
</dbReference>